<dbReference type="Proteomes" id="UP001341840">
    <property type="component" value="Unassembled WGS sequence"/>
</dbReference>
<proteinExistence type="predicted"/>
<evidence type="ECO:0000313" key="2">
    <source>
        <dbReference type="EMBL" id="MED6151236.1"/>
    </source>
</evidence>
<comment type="caution">
    <text evidence="2">The sequence shown here is derived from an EMBL/GenBank/DDBJ whole genome shotgun (WGS) entry which is preliminary data.</text>
</comment>
<reference evidence="2 3" key="1">
    <citation type="journal article" date="2023" name="Plants (Basel)">
        <title>Bridging the Gap: Combining Genomics and Transcriptomics Approaches to Understand Stylosanthes scabra, an Orphan Legume from the Brazilian Caatinga.</title>
        <authorList>
            <person name="Ferreira-Neto J.R.C."/>
            <person name="da Silva M.D."/>
            <person name="Binneck E."/>
            <person name="de Melo N.F."/>
            <person name="da Silva R.H."/>
            <person name="de Melo A.L.T.M."/>
            <person name="Pandolfi V."/>
            <person name="Bustamante F.O."/>
            <person name="Brasileiro-Vidal A.C."/>
            <person name="Benko-Iseppon A.M."/>
        </authorList>
    </citation>
    <scope>NUCLEOTIDE SEQUENCE [LARGE SCALE GENOMIC DNA]</scope>
    <source>
        <tissue evidence="2">Leaves</tissue>
    </source>
</reference>
<name>A0ABU6TR14_9FABA</name>
<dbReference type="EMBL" id="JASCZI010091800">
    <property type="protein sequence ID" value="MED6151236.1"/>
    <property type="molecule type" value="Genomic_DNA"/>
</dbReference>
<evidence type="ECO:0000256" key="1">
    <source>
        <dbReference type="SAM" id="MobiDB-lite"/>
    </source>
</evidence>
<sequence length="162" mass="18050">MNISYYDEKAMRRITAGIGNPIKVDGTTKEAEREKFAIACDEIDLEECDRKERIGVGDPFENNSNLGINSNPQFIFCNNNEINLGNKGDSKLTDRLHENPTTHANELPVMNNNDESMGWLKVANRRGKEKRGSREPLSVSDSAGPNATKLILKKTQPSTSLQ</sequence>
<keyword evidence="3" id="KW-1185">Reference proteome</keyword>
<protein>
    <submittedName>
        <fullName evidence="2">Uncharacterized protein</fullName>
    </submittedName>
</protein>
<organism evidence="2 3">
    <name type="scientific">Stylosanthes scabra</name>
    <dbReference type="NCBI Taxonomy" id="79078"/>
    <lineage>
        <taxon>Eukaryota</taxon>
        <taxon>Viridiplantae</taxon>
        <taxon>Streptophyta</taxon>
        <taxon>Embryophyta</taxon>
        <taxon>Tracheophyta</taxon>
        <taxon>Spermatophyta</taxon>
        <taxon>Magnoliopsida</taxon>
        <taxon>eudicotyledons</taxon>
        <taxon>Gunneridae</taxon>
        <taxon>Pentapetalae</taxon>
        <taxon>rosids</taxon>
        <taxon>fabids</taxon>
        <taxon>Fabales</taxon>
        <taxon>Fabaceae</taxon>
        <taxon>Papilionoideae</taxon>
        <taxon>50 kb inversion clade</taxon>
        <taxon>dalbergioids sensu lato</taxon>
        <taxon>Dalbergieae</taxon>
        <taxon>Pterocarpus clade</taxon>
        <taxon>Stylosanthes</taxon>
    </lineage>
</organism>
<feature type="compositionally biased region" description="Polar residues" evidence="1">
    <location>
        <begin position="101"/>
        <end position="115"/>
    </location>
</feature>
<feature type="region of interest" description="Disordered" evidence="1">
    <location>
        <begin position="89"/>
        <end position="162"/>
    </location>
</feature>
<accession>A0ABU6TR14</accession>
<feature type="compositionally biased region" description="Basic and acidic residues" evidence="1">
    <location>
        <begin position="89"/>
        <end position="100"/>
    </location>
</feature>
<gene>
    <name evidence="2" type="ORF">PIB30_080626</name>
</gene>
<evidence type="ECO:0000313" key="3">
    <source>
        <dbReference type="Proteomes" id="UP001341840"/>
    </source>
</evidence>